<comment type="caution">
    <text evidence="1">The sequence shown here is derived from an EMBL/GenBank/DDBJ whole genome shotgun (WGS) entry which is preliminary data.</text>
</comment>
<dbReference type="STRING" id="1817824.A2751_06000"/>
<name>A0A1F5NJX4_9BACT</name>
<gene>
    <name evidence="1" type="ORF">A2751_06000</name>
</gene>
<evidence type="ECO:0000313" key="2">
    <source>
        <dbReference type="Proteomes" id="UP000176864"/>
    </source>
</evidence>
<reference evidence="1 2" key="1">
    <citation type="journal article" date="2016" name="Nat. Commun.">
        <title>Thousands of microbial genomes shed light on interconnected biogeochemical processes in an aquifer system.</title>
        <authorList>
            <person name="Anantharaman K."/>
            <person name="Brown C.T."/>
            <person name="Hug L.A."/>
            <person name="Sharon I."/>
            <person name="Castelle C.J."/>
            <person name="Probst A.J."/>
            <person name="Thomas B.C."/>
            <person name="Singh A."/>
            <person name="Wilkins M.J."/>
            <person name="Karaoz U."/>
            <person name="Brodie E.L."/>
            <person name="Williams K.H."/>
            <person name="Hubbard S.S."/>
            <person name="Banfield J.F."/>
        </authorList>
    </citation>
    <scope>NUCLEOTIDE SEQUENCE [LARGE SCALE GENOMIC DNA]</scope>
</reference>
<sequence>MDKKHIWQKEARDWENIGNHILTKPRSDWKLRESDWKLWQAEEGINKFISNSEIKNSYFKNIQQNCYLGYRDLYRYRFRVGRSWFYARRRGMVEYK</sequence>
<organism evidence="1 2">
    <name type="scientific">Candidatus Doudnabacteria bacterium RIFCSPHIGHO2_01_FULL_46_14</name>
    <dbReference type="NCBI Taxonomy" id="1817824"/>
    <lineage>
        <taxon>Bacteria</taxon>
        <taxon>Candidatus Doudnaibacteriota</taxon>
    </lineage>
</organism>
<dbReference type="Proteomes" id="UP000176864">
    <property type="component" value="Unassembled WGS sequence"/>
</dbReference>
<evidence type="ECO:0000313" key="1">
    <source>
        <dbReference type="EMBL" id="OGE78011.1"/>
    </source>
</evidence>
<dbReference type="EMBL" id="MFEK01000015">
    <property type="protein sequence ID" value="OGE78011.1"/>
    <property type="molecule type" value="Genomic_DNA"/>
</dbReference>
<proteinExistence type="predicted"/>
<dbReference type="AlphaFoldDB" id="A0A1F5NJX4"/>
<protein>
    <submittedName>
        <fullName evidence="1">Uncharacterized protein</fullName>
    </submittedName>
</protein>
<accession>A0A1F5NJX4</accession>